<protein>
    <recommendedName>
        <fullName evidence="3">Coenzyme Q-binding protein COQ10 START domain-containing protein</fullName>
    </recommendedName>
</protein>
<keyword evidence="5" id="KW-1185">Reference proteome</keyword>
<dbReference type="Proteomes" id="UP000265964">
    <property type="component" value="Unassembled WGS sequence"/>
</dbReference>
<dbReference type="Gene3D" id="3.30.530.20">
    <property type="match status" value="1"/>
</dbReference>
<organism evidence="4 5">
    <name type="scientific">Psittacicella gerlachiana</name>
    <dbReference type="NCBI Taxonomy" id="2028574"/>
    <lineage>
        <taxon>Bacteria</taxon>
        <taxon>Pseudomonadati</taxon>
        <taxon>Pseudomonadota</taxon>
        <taxon>Gammaproteobacteria</taxon>
        <taxon>Pasteurellales</taxon>
        <taxon>Psittacicellaceae</taxon>
        <taxon>Psittacicella</taxon>
    </lineage>
</organism>
<dbReference type="PANTHER" id="PTHR12901:SF10">
    <property type="entry name" value="COENZYME Q-BINDING PROTEIN COQ10, MITOCHONDRIAL"/>
    <property type="match status" value="1"/>
</dbReference>
<dbReference type="GO" id="GO:0045333">
    <property type="term" value="P:cellular respiration"/>
    <property type="evidence" value="ECO:0007669"/>
    <property type="project" value="InterPro"/>
</dbReference>
<dbReference type="RefSeq" id="WP_119535314.1">
    <property type="nucleotide sequence ID" value="NZ_NRJF01000280.1"/>
</dbReference>
<dbReference type="SUPFAM" id="SSF55961">
    <property type="entry name" value="Bet v1-like"/>
    <property type="match status" value="1"/>
</dbReference>
<dbReference type="InterPro" id="IPR044996">
    <property type="entry name" value="COQ10-like"/>
</dbReference>
<evidence type="ECO:0000259" key="3">
    <source>
        <dbReference type="Pfam" id="PF03364"/>
    </source>
</evidence>
<dbReference type="OrthoDB" id="9804759at2"/>
<dbReference type="CDD" id="cd07813">
    <property type="entry name" value="COQ10p_like"/>
    <property type="match status" value="1"/>
</dbReference>
<comment type="caution">
    <text evidence="4">The sequence shown here is derived from an EMBL/GenBank/DDBJ whole genome shotgun (WGS) entry which is preliminary data.</text>
</comment>
<dbReference type="InterPro" id="IPR023393">
    <property type="entry name" value="START-like_dom_sf"/>
</dbReference>
<name>A0A3A1Y2E1_9GAMM</name>
<feature type="domain" description="Coenzyme Q-binding protein COQ10 START" evidence="3">
    <location>
        <begin position="9"/>
        <end position="134"/>
    </location>
</feature>
<comment type="similarity">
    <text evidence="1">Belongs to the ribosome association toxin RatA family.</text>
</comment>
<evidence type="ECO:0000256" key="1">
    <source>
        <dbReference type="ARBA" id="ARBA00008918"/>
    </source>
</evidence>
<sequence>MIIEHAIDVDYTCEQMFQLVANYLEYPEFIKNCVSAKTFSQKENEVLAELEMSFAGISQKFSTYTKFYPFEKITMDLAEGPFEKLKGYWSFEPLESNAHHTRVYLYMDYKMNSFIEFLVGSKFKAAMVNMVDSFIQRAREKYS</sequence>
<keyword evidence="2" id="KW-1277">Toxin-antitoxin system</keyword>
<evidence type="ECO:0000313" key="5">
    <source>
        <dbReference type="Proteomes" id="UP000265964"/>
    </source>
</evidence>
<reference evidence="4 5" key="1">
    <citation type="submission" date="2017-08" db="EMBL/GenBank/DDBJ databases">
        <title>Reclassification of Bisgaard taxon 37 and 44.</title>
        <authorList>
            <person name="Christensen H."/>
        </authorList>
    </citation>
    <scope>NUCLEOTIDE SEQUENCE [LARGE SCALE GENOMIC DNA]</scope>
    <source>
        <strain evidence="4 5">EEAB3T1</strain>
    </source>
</reference>
<evidence type="ECO:0000256" key="2">
    <source>
        <dbReference type="ARBA" id="ARBA00022649"/>
    </source>
</evidence>
<dbReference type="GO" id="GO:0048039">
    <property type="term" value="F:ubiquinone binding"/>
    <property type="evidence" value="ECO:0007669"/>
    <property type="project" value="InterPro"/>
</dbReference>
<gene>
    <name evidence="4" type="ORF">CKF59_07625</name>
</gene>
<proteinExistence type="inferred from homology"/>
<dbReference type="InterPro" id="IPR005031">
    <property type="entry name" value="COQ10_START"/>
</dbReference>
<dbReference type="PANTHER" id="PTHR12901">
    <property type="entry name" value="SPERM PROTEIN HOMOLOG"/>
    <property type="match status" value="1"/>
</dbReference>
<accession>A0A3A1Y2E1</accession>
<evidence type="ECO:0000313" key="4">
    <source>
        <dbReference type="EMBL" id="RIY31469.1"/>
    </source>
</evidence>
<dbReference type="AlphaFoldDB" id="A0A3A1Y2E1"/>
<dbReference type="EMBL" id="NRJF01000280">
    <property type="protein sequence ID" value="RIY31469.1"/>
    <property type="molecule type" value="Genomic_DNA"/>
</dbReference>
<dbReference type="Pfam" id="PF03364">
    <property type="entry name" value="Polyketide_cyc"/>
    <property type="match status" value="1"/>
</dbReference>